<dbReference type="Proteomes" id="UP001420932">
    <property type="component" value="Unassembled WGS sequence"/>
</dbReference>
<dbReference type="AlphaFoldDB" id="A0AAP0LDC4"/>
<reference evidence="3 4" key="1">
    <citation type="submission" date="2024-01" db="EMBL/GenBank/DDBJ databases">
        <title>Genome assemblies of Stephania.</title>
        <authorList>
            <person name="Yang L."/>
        </authorList>
    </citation>
    <scope>NUCLEOTIDE SEQUENCE [LARGE SCALE GENOMIC DNA]</scope>
    <source>
        <strain evidence="3">YNDBR</strain>
        <tissue evidence="3">Leaf</tissue>
    </source>
</reference>
<dbReference type="InterPro" id="IPR045087">
    <property type="entry name" value="Cu-oxidase_fam"/>
</dbReference>
<comment type="caution">
    <text evidence="3">The sequence shown here is derived from an EMBL/GenBank/DDBJ whole genome shotgun (WGS) entry which is preliminary data.</text>
</comment>
<dbReference type="GO" id="GO:0016491">
    <property type="term" value="F:oxidoreductase activity"/>
    <property type="evidence" value="ECO:0007669"/>
    <property type="project" value="InterPro"/>
</dbReference>
<organism evidence="3 4">
    <name type="scientific">Stephania yunnanensis</name>
    <dbReference type="NCBI Taxonomy" id="152371"/>
    <lineage>
        <taxon>Eukaryota</taxon>
        <taxon>Viridiplantae</taxon>
        <taxon>Streptophyta</taxon>
        <taxon>Embryophyta</taxon>
        <taxon>Tracheophyta</taxon>
        <taxon>Spermatophyta</taxon>
        <taxon>Magnoliopsida</taxon>
        <taxon>Ranunculales</taxon>
        <taxon>Menispermaceae</taxon>
        <taxon>Menispermoideae</taxon>
        <taxon>Cissampelideae</taxon>
        <taxon>Stephania</taxon>
    </lineage>
</organism>
<dbReference type="PANTHER" id="PTHR11709:SF522">
    <property type="entry name" value="LACCASE-4"/>
    <property type="match status" value="1"/>
</dbReference>
<keyword evidence="4" id="KW-1185">Reference proteome</keyword>
<protein>
    <recommendedName>
        <fullName evidence="2">Plastocyanin-like domain-containing protein</fullName>
    </recommendedName>
</protein>
<name>A0AAP0LDC4_9MAGN</name>
<evidence type="ECO:0000259" key="2">
    <source>
        <dbReference type="Pfam" id="PF07731"/>
    </source>
</evidence>
<proteinExistence type="inferred from homology"/>
<dbReference type="InterPro" id="IPR008972">
    <property type="entry name" value="Cupredoxin"/>
</dbReference>
<dbReference type="InterPro" id="IPR011706">
    <property type="entry name" value="Cu-oxidase_C"/>
</dbReference>
<dbReference type="GO" id="GO:0005507">
    <property type="term" value="F:copper ion binding"/>
    <property type="evidence" value="ECO:0007669"/>
    <property type="project" value="InterPro"/>
</dbReference>
<dbReference type="PANTHER" id="PTHR11709">
    <property type="entry name" value="MULTI-COPPER OXIDASE"/>
    <property type="match status" value="1"/>
</dbReference>
<dbReference type="EMBL" id="JBBNAF010000001">
    <property type="protein sequence ID" value="KAK9168393.1"/>
    <property type="molecule type" value="Genomic_DNA"/>
</dbReference>
<gene>
    <name evidence="3" type="ORF">Syun_000533</name>
</gene>
<accession>A0AAP0LDC4</accession>
<feature type="domain" description="Plastocyanin-like" evidence="2">
    <location>
        <begin position="4"/>
        <end position="71"/>
    </location>
</feature>
<dbReference type="Pfam" id="PF07731">
    <property type="entry name" value="Cu-oxidase_2"/>
    <property type="match status" value="1"/>
</dbReference>
<evidence type="ECO:0000313" key="3">
    <source>
        <dbReference type="EMBL" id="KAK9168393.1"/>
    </source>
</evidence>
<sequence>MRPIVVVLKYNESVQVVLQDTSVVGLESHHLHLHGFNFFVVGLGVGNYDPNSDMGKFDLIDPVERNTVGCRRVGVSRSGSWRIIQVSILICRDVVYALPPVHTSWGLKVAWVVMDGKGSDQKLPPPPSDFPKC</sequence>
<comment type="similarity">
    <text evidence="1">Belongs to the multicopper oxidase family.</text>
</comment>
<dbReference type="Gene3D" id="2.60.40.420">
    <property type="entry name" value="Cupredoxins - blue copper proteins"/>
    <property type="match status" value="1"/>
</dbReference>
<dbReference type="SUPFAM" id="SSF49503">
    <property type="entry name" value="Cupredoxins"/>
    <property type="match status" value="1"/>
</dbReference>
<evidence type="ECO:0000256" key="1">
    <source>
        <dbReference type="ARBA" id="ARBA00010609"/>
    </source>
</evidence>
<evidence type="ECO:0000313" key="4">
    <source>
        <dbReference type="Proteomes" id="UP001420932"/>
    </source>
</evidence>